<dbReference type="RefSeq" id="WP_262598802.1">
    <property type="nucleotide sequence ID" value="NZ_CP103300.1"/>
</dbReference>
<sequence length="241" mass="27053">MPSWFERRKDSQGLGLSGVTQARGSEQFRVNRFRQQYFLSKFDLKARGYERITLINGCSCVIEGSFDGFMSVNHCTIKIIEPKPSDGGPRPAPEFVVVTCMIPPDRRVSLGVDVEGQSRFTSYFVEFWRSRDAGAIGSSNFNPDALLMKVNNFANATEANIVATRMLLSNIAVTLPPINSEKKDRNGWFIDTRIPGENTVECASLKITGGQDRDFFYPIMMKRGMEKILRLVAEEDTSENG</sequence>
<evidence type="ECO:0000313" key="2">
    <source>
        <dbReference type="Proteomes" id="UP001163255"/>
    </source>
</evidence>
<keyword evidence="2" id="KW-1185">Reference proteome</keyword>
<protein>
    <submittedName>
        <fullName evidence="1">Uncharacterized protein</fullName>
    </submittedName>
</protein>
<reference evidence="1" key="1">
    <citation type="submission" date="2022-10" db="EMBL/GenBank/DDBJ databases">
        <title>Completed Genome Sequence of two octocoral isolated bacterium, Endozoicomonas euniceicola EF212T and Endozoicomonas gorgoniicola PS125T.</title>
        <authorList>
            <person name="Chiou Y.-J."/>
            <person name="Chen Y.-H."/>
        </authorList>
    </citation>
    <scope>NUCLEOTIDE SEQUENCE</scope>
    <source>
        <strain evidence="1">EF212</strain>
    </source>
</reference>
<accession>A0ABY6GUQ3</accession>
<dbReference type="EMBL" id="CP103300">
    <property type="protein sequence ID" value="UYM16508.1"/>
    <property type="molecule type" value="Genomic_DNA"/>
</dbReference>
<evidence type="ECO:0000313" key="1">
    <source>
        <dbReference type="EMBL" id="UYM16508.1"/>
    </source>
</evidence>
<name>A0ABY6GUQ3_9GAMM</name>
<organism evidence="1 2">
    <name type="scientific">Endozoicomonas euniceicola</name>
    <dbReference type="NCBI Taxonomy" id="1234143"/>
    <lineage>
        <taxon>Bacteria</taxon>
        <taxon>Pseudomonadati</taxon>
        <taxon>Pseudomonadota</taxon>
        <taxon>Gammaproteobacteria</taxon>
        <taxon>Oceanospirillales</taxon>
        <taxon>Endozoicomonadaceae</taxon>
        <taxon>Endozoicomonas</taxon>
    </lineage>
</organism>
<dbReference type="Proteomes" id="UP001163255">
    <property type="component" value="Chromosome"/>
</dbReference>
<proteinExistence type="predicted"/>
<gene>
    <name evidence="1" type="ORF">NX720_00805</name>
</gene>